<reference evidence="3 4" key="1">
    <citation type="submission" date="2016-10" db="EMBL/GenBank/DDBJ databases">
        <title>Genome sequence of Streptomyces gilvigriseus MUSC 26.</title>
        <authorList>
            <person name="Lee L.-H."/>
            <person name="Ser H.-L."/>
        </authorList>
    </citation>
    <scope>NUCLEOTIDE SEQUENCE [LARGE SCALE GENOMIC DNA]</scope>
    <source>
        <strain evidence="3 4">MUSC 26</strain>
    </source>
</reference>
<dbReference type="SUPFAM" id="SSF54909">
    <property type="entry name" value="Dimeric alpha+beta barrel"/>
    <property type="match status" value="1"/>
</dbReference>
<dbReference type="PANTHER" id="PTHR35174">
    <property type="entry name" value="BLL7171 PROTEIN-RELATED"/>
    <property type="match status" value="1"/>
</dbReference>
<dbReference type="Pfam" id="PF03795">
    <property type="entry name" value="YCII"/>
    <property type="match status" value="1"/>
</dbReference>
<name>A0A1J7BH32_9ACTN</name>
<gene>
    <name evidence="3" type="ORF">BIV57_08275</name>
</gene>
<dbReference type="Proteomes" id="UP000243342">
    <property type="component" value="Unassembled WGS sequence"/>
</dbReference>
<dbReference type="OrthoDB" id="668782at2"/>
<dbReference type="InterPro" id="IPR011008">
    <property type="entry name" value="Dimeric_a/b-barrel"/>
</dbReference>
<evidence type="ECO:0000313" key="3">
    <source>
        <dbReference type="EMBL" id="OIV37966.1"/>
    </source>
</evidence>
<proteinExistence type="inferred from homology"/>
<evidence type="ECO:0000313" key="4">
    <source>
        <dbReference type="Proteomes" id="UP000243342"/>
    </source>
</evidence>
<evidence type="ECO:0000259" key="2">
    <source>
        <dbReference type="Pfam" id="PF03795"/>
    </source>
</evidence>
<feature type="domain" description="YCII-related" evidence="2">
    <location>
        <begin position="1"/>
        <end position="94"/>
    </location>
</feature>
<evidence type="ECO:0000256" key="1">
    <source>
        <dbReference type="ARBA" id="ARBA00007689"/>
    </source>
</evidence>
<comment type="caution">
    <text evidence="3">The sequence shown here is derived from an EMBL/GenBank/DDBJ whole genome shotgun (WGS) entry which is preliminary data.</text>
</comment>
<dbReference type="PANTHER" id="PTHR35174:SF1">
    <property type="entry name" value="BLL0086 PROTEIN"/>
    <property type="match status" value="1"/>
</dbReference>
<dbReference type="STRING" id="1428644.BIV57_08275"/>
<dbReference type="RefSeq" id="WP_071656063.1">
    <property type="nucleotide sequence ID" value="NZ_MLCF01000038.1"/>
</dbReference>
<dbReference type="InterPro" id="IPR005545">
    <property type="entry name" value="YCII"/>
</dbReference>
<accession>A0A1J7BH32</accession>
<protein>
    <submittedName>
        <fullName evidence="3">Transcriptional regulator</fullName>
    </submittedName>
</protein>
<keyword evidence="4" id="KW-1185">Reference proteome</keyword>
<dbReference type="AlphaFoldDB" id="A0A1J7BH32"/>
<comment type="similarity">
    <text evidence="1">Belongs to the YciI family.</text>
</comment>
<dbReference type="Gene3D" id="3.30.70.1060">
    <property type="entry name" value="Dimeric alpha+beta barrel"/>
    <property type="match status" value="1"/>
</dbReference>
<dbReference type="EMBL" id="MLCF01000038">
    <property type="protein sequence ID" value="OIV37966.1"/>
    <property type="molecule type" value="Genomic_DNA"/>
</dbReference>
<organism evidence="3 4">
    <name type="scientific">Mangrovactinospora gilvigrisea</name>
    <dbReference type="NCBI Taxonomy" id="1428644"/>
    <lineage>
        <taxon>Bacteria</taxon>
        <taxon>Bacillati</taxon>
        <taxon>Actinomycetota</taxon>
        <taxon>Actinomycetes</taxon>
        <taxon>Kitasatosporales</taxon>
        <taxon>Streptomycetaceae</taxon>
        <taxon>Mangrovactinospora</taxon>
    </lineage>
</organism>
<sequence>MRYLSIIRLDPSKAPAGGPSPELMERMGALMKEMTEAGVMLDTAGLKQEGVRIVGDHGRITVLDGPYTEAKEVIGGYCLVNTRTQEEAVEWARRFVEIHGEEWELMCEVRPLDEAPEQ</sequence>